<keyword evidence="6" id="KW-0472">Membrane</keyword>
<dbReference type="PANTHER" id="PTHR30026">
    <property type="entry name" value="OUTER MEMBRANE PROTEIN TOLC"/>
    <property type="match status" value="1"/>
</dbReference>
<dbReference type="GO" id="GO:0015562">
    <property type="term" value="F:efflux transmembrane transporter activity"/>
    <property type="evidence" value="ECO:0007669"/>
    <property type="project" value="InterPro"/>
</dbReference>
<evidence type="ECO:0000256" key="6">
    <source>
        <dbReference type="ARBA" id="ARBA00023136"/>
    </source>
</evidence>
<dbReference type="AlphaFoldDB" id="A0A1I3XV76"/>
<keyword evidence="3" id="KW-0813">Transport</keyword>
<dbReference type="Proteomes" id="UP000198755">
    <property type="component" value="Unassembled WGS sequence"/>
</dbReference>
<dbReference type="Gene3D" id="1.20.1600.10">
    <property type="entry name" value="Outer membrane efflux proteins (OEP)"/>
    <property type="match status" value="1"/>
</dbReference>
<dbReference type="GO" id="GO:0009279">
    <property type="term" value="C:cell outer membrane"/>
    <property type="evidence" value="ECO:0007669"/>
    <property type="project" value="UniProtKB-SubCell"/>
</dbReference>
<dbReference type="SUPFAM" id="SSF56954">
    <property type="entry name" value="Outer membrane efflux proteins (OEP)"/>
    <property type="match status" value="1"/>
</dbReference>
<evidence type="ECO:0000256" key="4">
    <source>
        <dbReference type="ARBA" id="ARBA00022452"/>
    </source>
</evidence>
<keyword evidence="7" id="KW-0998">Cell outer membrane</keyword>
<accession>A0A1I3XV76</accession>
<dbReference type="GO" id="GO:1990281">
    <property type="term" value="C:efflux pump complex"/>
    <property type="evidence" value="ECO:0007669"/>
    <property type="project" value="TreeGrafter"/>
</dbReference>
<gene>
    <name evidence="8" type="ORF">SAMN05444581_10479</name>
</gene>
<dbReference type="NCBIfam" id="TIGR01844">
    <property type="entry name" value="type_I_sec_TolC"/>
    <property type="match status" value="1"/>
</dbReference>
<dbReference type="STRING" id="1612308.SAMN05444581_10479"/>
<comment type="similarity">
    <text evidence="2">Belongs to the outer membrane factor (OMF) (TC 1.B.17) family.</text>
</comment>
<evidence type="ECO:0000256" key="1">
    <source>
        <dbReference type="ARBA" id="ARBA00004442"/>
    </source>
</evidence>
<dbReference type="GO" id="GO:0015288">
    <property type="term" value="F:porin activity"/>
    <property type="evidence" value="ECO:0007669"/>
    <property type="project" value="TreeGrafter"/>
</dbReference>
<sequence length="542" mass="59349">MAGRPVRVTFLKQWAGFFAVFRTDATFRHLPAKFRRMISGFFRGLGDRGRGDLTAGGPPCLARLDREGGLLSALRRSSFAPRSFQRASLALALAFAGVIAVPPQAGAETMSGALARAYGGNPDLNQQRAGVRAQDENIPRASSGWRPTATANAQAGYNYLDSTSAAQALRQRAGTGPTSFGFTVTQNIFNGNRTLNSVRQAQSGVFGSRETLRDTELNVLRDGATAYMDVLRDIAILDLRQNNIVVLEEQLRQTRDRFTVGEVTRTDVAQAEASLAQSRSDYFIAQAALQNSVANYRRIIGVQPTKLEPARTIESLLPRNMQSAIDLALSEHPAIQERLHAVDTAELQVKIIEGELYPRLDLQGNVQKQNEVSGFPGERLFNGSITASLTVPIYEGGEVYARARQAKETLGQARIQADFERDAVRRDVVSSWGELDSSKAVIQSSKAAVKAAEIALEGIREEAKVGQRTTFDVLFAQQTLLNRRVDLVVAQRNRVVASYDVMAATGRLSAANLNLNVAEYDPTIHFDQVKDKWIGLRTPDGR</sequence>
<evidence type="ECO:0000256" key="2">
    <source>
        <dbReference type="ARBA" id="ARBA00007613"/>
    </source>
</evidence>
<dbReference type="PANTHER" id="PTHR30026:SF22">
    <property type="entry name" value="OUTER MEMBRANE EFFLUX PROTEIN"/>
    <property type="match status" value="1"/>
</dbReference>
<keyword evidence="9" id="KW-1185">Reference proteome</keyword>
<dbReference type="EMBL" id="FOSN01000004">
    <property type="protein sequence ID" value="SFK22961.1"/>
    <property type="molecule type" value="Genomic_DNA"/>
</dbReference>
<evidence type="ECO:0000313" key="8">
    <source>
        <dbReference type="EMBL" id="SFK22961.1"/>
    </source>
</evidence>
<dbReference type="InterPro" id="IPR010130">
    <property type="entry name" value="T1SS_OMP_TolC"/>
</dbReference>
<keyword evidence="4" id="KW-1134">Transmembrane beta strand</keyword>
<dbReference type="Pfam" id="PF02321">
    <property type="entry name" value="OEP"/>
    <property type="match status" value="2"/>
</dbReference>
<organism evidence="8 9">
    <name type="scientific">Methylocapsa palsarum</name>
    <dbReference type="NCBI Taxonomy" id="1612308"/>
    <lineage>
        <taxon>Bacteria</taxon>
        <taxon>Pseudomonadati</taxon>
        <taxon>Pseudomonadota</taxon>
        <taxon>Alphaproteobacteria</taxon>
        <taxon>Hyphomicrobiales</taxon>
        <taxon>Beijerinckiaceae</taxon>
        <taxon>Methylocapsa</taxon>
    </lineage>
</organism>
<reference evidence="8 9" key="1">
    <citation type="submission" date="2016-10" db="EMBL/GenBank/DDBJ databases">
        <authorList>
            <person name="de Groot N.N."/>
        </authorList>
    </citation>
    <scope>NUCLEOTIDE SEQUENCE [LARGE SCALE GENOMIC DNA]</scope>
    <source>
        <strain evidence="8 9">NE2</strain>
    </source>
</reference>
<dbReference type="InterPro" id="IPR051906">
    <property type="entry name" value="TolC-like"/>
</dbReference>
<name>A0A1I3XV76_9HYPH</name>
<evidence type="ECO:0000313" key="9">
    <source>
        <dbReference type="Proteomes" id="UP000198755"/>
    </source>
</evidence>
<evidence type="ECO:0000256" key="5">
    <source>
        <dbReference type="ARBA" id="ARBA00022692"/>
    </source>
</evidence>
<dbReference type="InterPro" id="IPR003423">
    <property type="entry name" value="OMP_efflux"/>
</dbReference>
<evidence type="ECO:0000256" key="3">
    <source>
        <dbReference type="ARBA" id="ARBA00022448"/>
    </source>
</evidence>
<proteinExistence type="inferred from homology"/>
<evidence type="ECO:0000256" key="7">
    <source>
        <dbReference type="ARBA" id="ARBA00023237"/>
    </source>
</evidence>
<protein>
    <submittedName>
        <fullName evidence="8">Outer membrane protein</fullName>
    </submittedName>
</protein>
<comment type="subcellular location">
    <subcellularLocation>
        <location evidence="1">Cell outer membrane</location>
    </subcellularLocation>
</comment>
<keyword evidence="5" id="KW-0812">Transmembrane</keyword>